<reference evidence="1 2" key="1">
    <citation type="submission" date="2016-10" db="EMBL/GenBank/DDBJ databases">
        <authorList>
            <person name="Varghese N."/>
            <person name="Submissions S."/>
        </authorList>
    </citation>
    <scope>NUCLEOTIDE SEQUENCE [LARGE SCALE GENOMIC DNA]</scope>
    <source>
        <strain evidence="1 2">DSM 1741</strain>
    </source>
</reference>
<dbReference type="AlphaFoldDB" id="A0A8G2C1X5"/>
<dbReference type="EMBL" id="FOTO01000003">
    <property type="protein sequence ID" value="SFL56283.1"/>
    <property type="molecule type" value="Genomic_DNA"/>
</dbReference>
<accession>A0A8G2C1X5</accession>
<dbReference type="Proteomes" id="UP000199581">
    <property type="component" value="Unassembled WGS sequence"/>
</dbReference>
<evidence type="ECO:0000313" key="2">
    <source>
        <dbReference type="Proteomes" id="UP000199581"/>
    </source>
</evidence>
<gene>
    <name evidence="1" type="ORF">SAMN05421830_103288</name>
</gene>
<keyword evidence="2" id="KW-1185">Reference proteome</keyword>
<name>A0A8G2C1X5_DESNO</name>
<evidence type="ECO:0000313" key="1">
    <source>
        <dbReference type="EMBL" id="SFL56283.1"/>
    </source>
</evidence>
<dbReference type="InterPro" id="IPR027598">
    <property type="entry name" value="Amphi-Trp_dom"/>
</dbReference>
<dbReference type="NCBIfam" id="TIGR04358">
    <property type="entry name" value="XXXCH_domain"/>
    <property type="match status" value="1"/>
</dbReference>
<comment type="caution">
    <text evidence="1">The sequence shown here is derived from an EMBL/GenBank/DDBJ whole genome shotgun (WGS) entry which is preliminary data.</text>
</comment>
<proteinExistence type="predicted"/>
<organism evidence="1 2">
    <name type="scientific">Desulfomicrobium norvegicum (strain DSM 1741 / NCIMB 8310)</name>
    <name type="common">Desulfovibrio baculatus (strain Norway 4)</name>
    <name type="synonym">Desulfovibrio desulfuricans (strain Norway 4)</name>
    <dbReference type="NCBI Taxonomy" id="52561"/>
    <lineage>
        <taxon>Bacteria</taxon>
        <taxon>Pseudomonadati</taxon>
        <taxon>Thermodesulfobacteriota</taxon>
        <taxon>Desulfovibrionia</taxon>
        <taxon>Desulfovibrionales</taxon>
        <taxon>Desulfomicrobiaceae</taxon>
        <taxon>Desulfomicrobium</taxon>
    </lineage>
</organism>
<protein>
    <submittedName>
        <fullName evidence="1">XXXCH domain-containing protein</fullName>
    </submittedName>
</protein>
<dbReference type="InterPro" id="IPR027588">
    <property type="entry name" value="XXXCH_dom_fam"/>
</dbReference>
<sequence>MALLTDKIRIYISLFTKEACMASKLKHNWLLSRAEAADLLRKLADTLEQESDDLAEYGISLAELVKFKVKVDLGHEDALEVKFTGKGIKVCGAEDPCGSGVVCESYSKLKKRMQIYFKAMRESIANGEMPSREIVSVFLSDSERMISYHGYGDEYYPAYAEICERLRLAFDQEDQAAIAAVVEELIQSKKSCHDRYK</sequence>
<dbReference type="NCBIfam" id="TIGR04354">
    <property type="entry name" value="amphi-Trp"/>
    <property type="match status" value="1"/>
</dbReference>